<keyword evidence="14" id="KW-1185">Reference proteome</keyword>
<dbReference type="GO" id="GO:0036374">
    <property type="term" value="F:glutathione hydrolase activity"/>
    <property type="evidence" value="ECO:0007669"/>
    <property type="project" value="UniProtKB-UniRule"/>
</dbReference>
<keyword evidence="11" id="KW-0317">Glutathione biosynthesis</keyword>
<dbReference type="InterPro" id="IPR043137">
    <property type="entry name" value="GGT_ssub_C"/>
</dbReference>
<evidence type="ECO:0000256" key="1">
    <source>
        <dbReference type="ARBA" id="ARBA00001049"/>
    </source>
</evidence>
<gene>
    <name evidence="13" type="ORF">BOO69_14050</name>
</gene>
<dbReference type="RefSeq" id="WP_071972747.1">
    <property type="nucleotide sequence ID" value="NZ_CP018076.1"/>
</dbReference>
<evidence type="ECO:0000313" key="14">
    <source>
        <dbReference type="Proteomes" id="UP000181897"/>
    </source>
</evidence>
<dbReference type="InterPro" id="IPR029055">
    <property type="entry name" value="Ntn_hydrolases_N"/>
</dbReference>
<evidence type="ECO:0000313" key="13">
    <source>
        <dbReference type="EMBL" id="APE44405.1"/>
    </source>
</evidence>
<keyword evidence="6 11" id="KW-0865">Zymogen</keyword>
<feature type="binding site" evidence="10">
    <location>
        <position position="499"/>
    </location>
    <ligand>
        <name>L-glutamate</name>
        <dbReference type="ChEBI" id="CHEBI:29985"/>
    </ligand>
</feature>
<reference evidence="13 14" key="1">
    <citation type="submission" date="2016-11" db="EMBL/GenBank/DDBJ databases">
        <title>Complete genome sequence of Sulfitobacter sp. AM1-D1, a toxic bacteria associated with marine dinoflagellate Alexandrium minutum in East China Sea.</title>
        <authorList>
            <person name="Yang Q."/>
            <person name="Zhang X."/>
            <person name="Tian X."/>
        </authorList>
    </citation>
    <scope>NUCLEOTIDE SEQUENCE [LARGE SCALE GENOMIC DNA]</scope>
    <source>
        <strain evidence="13 14">AM1-D1</strain>
    </source>
</reference>
<evidence type="ECO:0000256" key="12">
    <source>
        <dbReference type="SAM" id="SignalP"/>
    </source>
</evidence>
<dbReference type="OrthoDB" id="9781342at2"/>
<keyword evidence="7 11" id="KW-0012">Acyltransferase</keyword>
<evidence type="ECO:0000256" key="7">
    <source>
        <dbReference type="ARBA" id="ARBA00023315"/>
    </source>
</evidence>
<dbReference type="PRINTS" id="PR01210">
    <property type="entry name" value="GGTRANSPTASE"/>
</dbReference>
<dbReference type="AlphaFoldDB" id="A0A1J0WJC5"/>
<dbReference type="SUPFAM" id="SSF56235">
    <property type="entry name" value="N-terminal nucleophile aminohydrolases (Ntn hydrolases)"/>
    <property type="match status" value="1"/>
</dbReference>
<comment type="pathway">
    <text evidence="11">Sulfur metabolism; glutathione metabolism.</text>
</comment>
<comment type="subunit">
    <text evidence="11">This enzyme consists of two polypeptide chains, which are synthesized in precursor form from a single polypeptide.</text>
</comment>
<comment type="catalytic activity">
    <reaction evidence="2 11">
        <text>glutathione + H2O = L-cysteinylglycine + L-glutamate</text>
        <dbReference type="Rhea" id="RHEA:28807"/>
        <dbReference type="ChEBI" id="CHEBI:15377"/>
        <dbReference type="ChEBI" id="CHEBI:29985"/>
        <dbReference type="ChEBI" id="CHEBI:57925"/>
        <dbReference type="ChEBI" id="CHEBI:61694"/>
        <dbReference type="EC" id="3.4.19.13"/>
    </reaction>
</comment>
<organism evidence="13 14">
    <name type="scientific">Sulfitobacter alexandrii</name>
    <dbReference type="NCBI Taxonomy" id="1917485"/>
    <lineage>
        <taxon>Bacteria</taxon>
        <taxon>Pseudomonadati</taxon>
        <taxon>Pseudomonadota</taxon>
        <taxon>Alphaproteobacteria</taxon>
        <taxon>Rhodobacterales</taxon>
        <taxon>Roseobacteraceae</taxon>
        <taxon>Sulfitobacter</taxon>
    </lineage>
</organism>
<dbReference type="EMBL" id="CP018076">
    <property type="protein sequence ID" value="APE44405.1"/>
    <property type="molecule type" value="Genomic_DNA"/>
</dbReference>
<dbReference type="Pfam" id="PF01019">
    <property type="entry name" value="G_glu_transpept"/>
    <property type="match status" value="1"/>
</dbReference>
<dbReference type="Proteomes" id="UP000181897">
    <property type="component" value="Chromosome"/>
</dbReference>
<feature type="binding site" evidence="10">
    <location>
        <position position="453"/>
    </location>
    <ligand>
        <name>L-glutamate</name>
        <dbReference type="ChEBI" id="CHEBI:29985"/>
    </ligand>
</feature>
<keyword evidence="12" id="KW-0732">Signal</keyword>
<dbReference type="KEGG" id="suam:BOO69_14050"/>
<dbReference type="InterPro" id="IPR051792">
    <property type="entry name" value="GGT_bact"/>
</dbReference>
<accession>A0A1J0WJC5</accession>
<keyword evidence="4 11" id="KW-0808">Transferase</keyword>
<dbReference type="GO" id="GO:0006751">
    <property type="term" value="P:glutathione catabolic process"/>
    <property type="evidence" value="ECO:0007669"/>
    <property type="project" value="UniProtKB-UniRule"/>
</dbReference>
<dbReference type="InterPro" id="IPR000101">
    <property type="entry name" value="GGT_peptidase"/>
</dbReference>
<dbReference type="PANTHER" id="PTHR43199">
    <property type="entry name" value="GLUTATHIONE HYDROLASE"/>
    <property type="match status" value="1"/>
</dbReference>
<evidence type="ECO:0000256" key="4">
    <source>
        <dbReference type="ARBA" id="ARBA00022679"/>
    </source>
</evidence>
<feature type="signal peptide" evidence="12">
    <location>
        <begin position="1"/>
        <end position="21"/>
    </location>
</feature>
<comment type="catalytic activity">
    <reaction evidence="8 11">
        <text>an N-terminal (5-L-glutamyl)-[peptide] + an alpha-amino acid = 5-L-glutamyl amino acid + an N-terminal L-alpha-aminoacyl-[peptide]</text>
        <dbReference type="Rhea" id="RHEA:23904"/>
        <dbReference type="Rhea" id="RHEA-COMP:9780"/>
        <dbReference type="Rhea" id="RHEA-COMP:9795"/>
        <dbReference type="ChEBI" id="CHEBI:77644"/>
        <dbReference type="ChEBI" id="CHEBI:78597"/>
        <dbReference type="ChEBI" id="CHEBI:78599"/>
        <dbReference type="ChEBI" id="CHEBI:78608"/>
        <dbReference type="EC" id="2.3.2.2"/>
    </reaction>
</comment>
<dbReference type="STRING" id="1917485.BOO69_14050"/>
<dbReference type="Gene3D" id="3.60.20.40">
    <property type="match status" value="1"/>
</dbReference>
<feature type="binding site" evidence="10">
    <location>
        <begin position="477"/>
        <end position="478"/>
    </location>
    <ligand>
        <name>L-glutamate</name>
        <dbReference type="ChEBI" id="CHEBI:29985"/>
    </ligand>
</feature>
<dbReference type="InterPro" id="IPR043138">
    <property type="entry name" value="GGT_lsub"/>
</dbReference>
<evidence type="ECO:0000256" key="2">
    <source>
        <dbReference type="ARBA" id="ARBA00001089"/>
    </source>
</evidence>
<comment type="catalytic activity">
    <reaction evidence="1 11">
        <text>an S-substituted glutathione + H2O = an S-substituted L-cysteinylglycine + L-glutamate</text>
        <dbReference type="Rhea" id="RHEA:59468"/>
        <dbReference type="ChEBI" id="CHEBI:15377"/>
        <dbReference type="ChEBI" id="CHEBI:29985"/>
        <dbReference type="ChEBI" id="CHEBI:90779"/>
        <dbReference type="ChEBI" id="CHEBI:143103"/>
        <dbReference type="EC" id="3.4.19.13"/>
    </reaction>
</comment>
<evidence type="ECO:0000256" key="5">
    <source>
        <dbReference type="ARBA" id="ARBA00022801"/>
    </source>
</evidence>
<evidence type="ECO:0000256" key="8">
    <source>
        <dbReference type="ARBA" id="ARBA00047417"/>
    </source>
</evidence>
<sequence length="591" mass="60677">MWKAISILTVLWAGAVSAQQAADAVAPEAAGAGVFEDLGPGYAGAMAAKVQGKPVMAQNWMVAAANPHAVKAGADALAAGGTAADALVAVQAMLGLVEPQSSGLGGGAFLVWYDAATGEVTTLDGRETAPLAATPRRFQDAEGKPLSFFDAVVGGRSVGVPGTPALMEAVHARWGKLPFADLTAPAIAMAEEGFTVSPRLAGLIAEDTERLGRFEATADYFMPGGTPLAAGDLRKNPAYAETLRLLNGGAAKFYTGDNAEAIVDAVNGAMDGAGMLSATDLSIYRVKERPAVCAPYRGHEVCGMGPPSSGAVAVGQILGLLEGYDLSAGPMDAGVRRLMGDAARLAFADRGRYLADSDYVPVPVTGLLDPDYLARRATLLAGDSALTEVAPGEPEFDHALLWADDVSLELPSTSHVSIVDAAGNVASLTTTIENGFGSRIMVNGFLLNNELTDFSFSSHADGVPIANRVEPGKRPRSSMSPTIVMKDGAPVLAVGSPGGSRIIGYVTEAIIGVIDWGLDVQQAASIPHAVNRFGAYDLEEGTPAADLMDALSGMGYEVGTRALTSGLHLIAIGDGLQGGADPRREGIAYGE</sequence>
<feature type="binding site" evidence="10">
    <location>
        <position position="126"/>
    </location>
    <ligand>
        <name>L-glutamate</name>
        <dbReference type="ChEBI" id="CHEBI:29985"/>
    </ligand>
</feature>
<keyword evidence="5 11" id="KW-0378">Hydrolase</keyword>
<dbReference type="GO" id="GO:0006750">
    <property type="term" value="P:glutathione biosynthetic process"/>
    <property type="evidence" value="ECO:0007669"/>
    <property type="project" value="UniProtKB-KW"/>
</dbReference>
<dbReference type="GO" id="GO:0103068">
    <property type="term" value="F:leukotriene C4 gamma-glutamyl transferase activity"/>
    <property type="evidence" value="ECO:0007669"/>
    <property type="project" value="UniProtKB-EC"/>
</dbReference>
<name>A0A1J0WJC5_9RHOB</name>
<comment type="PTM">
    <text evidence="11">Cleaved by autocatalysis into a large and a small subunit.</text>
</comment>
<feature type="chain" id="PRO_5012949817" description="Glutathione hydrolase proenzyme" evidence="12">
    <location>
        <begin position="22"/>
        <end position="591"/>
    </location>
</feature>
<protein>
    <recommendedName>
        <fullName evidence="11">Glutathione hydrolase proenzyme</fullName>
        <ecNumber evidence="11">2.3.2.2</ecNumber>
        <ecNumber evidence="11">3.4.19.13</ecNumber>
    </recommendedName>
    <component>
        <recommendedName>
            <fullName evidence="11">Glutathione hydrolase large chain</fullName>
        </recommendedName>
    </component>
    <component>
        <recommendedName>
            <fullName evidence="11">Glutathione hydrolase small chain</fullName>
        </recommendedName>
    </component>
</protein>
<dbReference type="UniPathway" id="UPA00204"/>
<comment type="similarity">
    <text evidence="3 11">Belongs to the gamma-glutamyltransferase family.</text>
</comment>
<dbReference type="EC" id="3.4.19.13" evidence="11"/>
<feature type="active site" description="Nucleophile" evidence="9">
    <location>
        <position position="413"/>
    </location>
</feature>
<evidence type="ECO:0000256" key="10">
    <source>
        <dbReference type="PIRSR" id="PIRSR600101-2"/>
    </source>
</evidence>
<evidence type="ECO:0000256" key="9">
    <source>
        <dbReference type="PIRSR" id="PIRSR600101-1"/>
    </source>
</evidence>
<evidence type="ECO:0000256" key="3">
    <source>
        <dbReference type="ARBA" id="ARBA00009381"/>
    </source>
</evidence>
<dbReference type="NCBIfam" id="TIGR00066">
    <property type="entry name" value="g_glut_trans"/>
    <property type="match status" value="1"/>
</dbReference>
<dbReference type="Gene3D" id="1.10.246.130">
    <property type="match status" value="1"/>
</dbReference>
<dbReference type="PANTHER" id="PTHR43199:SF1">
    <property type="entry name" value="GLUTATHIONE HYDROLASE PROENZYME"/>
    <property type="match status" value="1"/>
</dbReference>
<proteinExistence type="inferred from homology"/>
<dbReference type="EC" id="2.3.2.2" evidence="11"/>
<evidence type="ECO:0000256" key="6">
    <source>
        <dbReference type="ARBA" id="ARBA00023145"/>
    </source>
</evidence>
<evidence type="ECO:0000256" key="11">
    <source>
        <dbReference type="RuleBase" id="RU368036"/>
    </source>
</evidence>